<dbReference type="RefSeq" id="WP_146890034.1">
    <property type="nucleotide sequence ID" value="NZ_BJXB01000035.1"/>
</dbReference>
<name>A0A511NAC6_DEIC1</name>
<proteinExistence type="predicted"/>
<gene>
    <name evidence="1" type="ORF">DC3_50830</name>
</gene>
<evidence type="ECO:0000313" key="2">
    <source>
        <dbReference type="Proteomes" id="UP000321306"/>
    </source>
</evidence>
<keyword evidence="2" id="KW-1185">Reference proteome</keyword>
<reference evidence="1 2" key="1">
    <citation type="submission" date="2019-07" db="EMBL/GenBank/DDBJ databases">
        <title>Whole genome shotgun sequence of Deinococcus cellulosilyticus NBRC 106333.</title>
        <authorList>
            <person name="Hosoyama A."/>
            <person name="Uohara A."/>
            <person name="Ohji S."/>
            <person name="Ichikawa N."/>
        </authorList>
    </citation>
    <scope>NUCLEOTIDE SEQUENCE [LARGE SCALE GENOMIC DNA]</scope>
    <source>
        <strain evidence="1 2">NBRC 106333</strain>
    </source>
</reference>
<dbReference type="EMBL" id="BJXB01000035">
    <property type="protein sequence ID" value="GEM49448.1"/>
    <property type="molecule type" value="Genomic_DNA"/>
</dbReference>
<protein>
    <submittedName>
        <fullName evidence="1">Uncharacterized protein</fullName>
    </submittedName>
</protein>
<organism evidence="1 2">
    <name type="scientific">Deinococcus cellulosilyticus (strain DSM 18568 / NBRC 106333 / KACC 11606 / 5516J-15)</name>
    <dbReference type="NCBI Taxonomy" id="1223518"/>
    <lineage>
        <taxon>Bacteria</taxon>
        <taxon>Thermotogati</taxon>
        <taxon>Deinococcota</taxon>
        <taxon>Deinococci</taxon>
        <taxon>Deinococcales</taxon>
        <taxon>Deinococcaceae</taxon>
        <taxon>Deinococcus</taxon>
    </lineage>
</organism>
<evidence type="ECO:0000313" key="1">
    <source>
        <dbReference type="EMBL" id="GEM49448.1"/>
    </source>
</evidence>
<dbReference type="AlphaFoldDB" id="A0A511NAC6"/>
<sequence length="66" mass="7313">MTDPTLHQKLLALPPGSPEMVKLGDALSAAQLKNLKDHGIPIRWSPMGPTYTLIEYEMQARTVLVK</sequence>
<dbReference type="Proteomes" id="UP000321306">
    <property type="component" value="Unassembled WGS sequence"/>
</dbReference>
<accession>A0A511NAC6</accession>
<comment type="caution">
    <text evidence="1">The sequence shown here is derived from an EMBL/GenBank/DDBJ whole genome shotgun (WGS) entry which is preliminary data.</text>
</comment>